<dbReference type="Pfam" id="PF07715">
    <property type="entry name" value="Plug"/>
    <property type="match status" value="1"/>
</dbReference>
<dbReference type="GO" id="GO:0009279">
    <property type="term" value="C:cell outer membrane"/>
    <property type="evidence" value="ECO:0007669"/>
    <property type="project" value="UniProtKB-SubCell"/>
</dbReference>
<dbReference type="InterPro" id="IPR036942">
    <property type="entry name" value="Beta-barrel_TonB_sf"/>
</dbReference>
<keyword evidence="10" id="KW-0732">Signal</keyword>
<comment type="similarity">
    <text evidence="8 9">Belongs to the TonB-dependent receptor family.</text>
</comment>
<evidence type="ECO:0000313" key="13">
    <source>
        <dbReference type="EMBL" id="PWD85096.1"/>
    </source>
</evidence>
<dbReference type="GO" id="GO:0015344">
    <property type="term" value="F:siderophore uptake transmembrane transporter activity"/>
    <property type="evidence" value="ECO:0007669"/>
    <property type="project" value="TreeGrafter"/>
</dbReference>
<evidence type="ECO:0000259" key="11">
    <source>
        <dbReference type="Pfam" id="PF00593"/>
    </source>
</evidence>
<evidence type="ECO:0000256" key="8">
    <source>
        <dbReference type="PROSITE-ProRule" id="PRU01360"/>
    </source>
</evidence>
<dbReference type="InterPro" id="IPR000531">
    <property type="entry name" value="Beta-barrel_TonB"/>
</dbReference>
<reference evidence="13 14" key="1">
    <citation type="journal article" date="2018" name="Genome Announc.">
        <title>Ignatzschineria cameli sp. nov., isolated from necrotic foot tissue of dromedaries (Camelus dromedarius) and associated maggots (Wohlfahrtia species) in Dubai.</title>
        <authorList>
            <person name="Tsang C.C."/>
            <person name="Tang J.Y."/>
            <person name="Fong J.Y."/>
            <person name="Kinne J."/>
            <person name="Lee H.H."/>
            <person name="Joseph M."/>
            <person name="Jose S."/>
            <person name="Schuster R.K."/>
            <person name="Tang Y."/>
            <person name="Sivakumar S."/>
            <person name="Chen J.H."/>
            <person name="Teng J.L."/>
            <person name="Lau S.K."/>
            <person name="Wernery U."/>
            <person name="Woo P.C."/>
        </authorList>
    </citation>
    <scope>NUCLEOTIDE SEQUENCE [LARGE SCALE GENOMIC DNA]</scope>
    <source>
        <strain evidence="13 14">KCTC 22643</strain>
    </source>
</reference>
<evidence type="ECO:0000256" key="1">
    <source>
        <dbReference type="ARBA" id="ARBA00004571"/>
    </source>
</evidence>
<dbReference type="CDD" id="cd01347">
    <property type="entry name" value="ligand_gated_channel"/>
    <property type="match status" value="1"/>
</dbReference>
<keyword evidence="2 8" id="KW-0813">Transport</keyword>
<proteinExistence type="inferred from homology"/>
<dbReference type="InterPro" id="IPR010100">
    <property type="entry name" value="TonB-dep_Cu_rcpt"/>
</dbReference>
<gene>
    <name evidence="13" type="ORF">DC082_01425</name>
</gene>
<keyword evidence="7 8" id="KW-0998">Cell outer membrane</keyword>
<evidence type="ECO:0000256" key="6">
    <source>
        <dbReference type="ARBA" id="ARBA00023136"/>
    </source>
</evidence>
<keyword evidence="13" id="KW-0675">Receptor</keyword>
<sequence length="668" mass="76324">MKQKRLCLALFAILIPPLFADEVNHLPQEVALEERLTALDDIQVIAKISDQPNIQYINPKEAIQPAPVQDGTELLRLIPNMSVARKGGGGGEPIFRGLGGSRLRILSNDHQILGGCGGRMDPPTAYIYPESYDEVIFIKGPQTVKYGPGNIAGVARFIRNDLRFDQPTAKLSGSLLGGSFDRIESYVDGIIGNEWGWIHANATYNRSHDYKDGAGDKIHSKYKRDSQTIEAGLTPTENTLIEIGYDRSRGHTYYADRMMDGIKFDRDSWRFRVKQENITDWLRTLQFEYSHNKIDHVMDNYTYRISPKMFAVSNPARTTQSAKLFAELSLGDHETTVGIDWLDDRHKLRMTGMKPNLAAAANYHKMPYQANQKFKNWGIFIEDEWFLNDSQKLVMGYRHDRYDAKYNPDFGKGSKIAPQFHSKRYNLDSAFLRYEHRLGDWLLHAGYGMAQRAPDFWERSKDNGERLKKETNHEIDLGVIFQNETLAFSTTLFASKMKDYILIQEKAARNIDADRYGIEAQVQWNMSQNWRLSSSIAYTYGKNKTDNRPLAQVPPLEWNSSLQWHDEQFSAGIVWRVVNSQHRYAKGQGNIFGTDIGRGAGYGTVALNASWKVRNEMTIMAGVDNLFNKNYAEFISRGTHDIAGYNVQNKTRINEPGRSLWVRMNIDL</sequence>
<name>A0A2U2APN7_9GAMM</name>
<keyword evidence="6 8" id="KW-0472">Membrane</keyword>
<dbReference type="PROSITE" id="PS52016">
    <property type="entry name" value="TONB_DEPENDENT_REC_3"/>
    <property type="match status" value="1"/>
</dbReference>
<keyword evidence="4 8" id="KW-0812">Transmembrane</keyword>
<feature type="domain" description="TonB-dependent receptor-like beta-barrel" evidence="11">
    <location>
        <begin position="208"/>
        <end position="626"/>
    </location>
</feature>
<dbReference type="PANTHER" id="PTHR30069">
    <property type="entry name" value="TONB-DEPENDENT OUTER MEMBRANE RECEPTOR"/>
    <property type="match status" value="1"/>
</dbReference>
<protein>
    <submittedName>
        <fullName evidence="13">TonB-dependent copper receptor</fullName>
    </submittedName>
</protein>
<evidence type="ECO:0000256" key="5">
    <source>
        <dbReference type="ARBA" id="ARBA00023077"/>
    </source>
</evidence>
<evidence type="ECO:0000256" key="7">
    <source>
        <dbReference type="ARBA" id="ARBA00023237"/>
    </source>
</evidence>
<organism evidence="13 14">
    <name type="scientific">Ignatzschineria indica</name>
    <dbReference type="NCBI Taxonomy" id="472583"/>
    <lineage>
        <taxon>Bacteria</taxon>
        <taxon>Pseudomonadati</taxon>
        <taxon>Pseudomonadota</taxon>
        <taxon>Gammaproteobacteria</taxon>
        <taxon>Cardiobacteriales</taxon>
        <taxon>Ignatzschineriaceae</taxon>
        <taxon>Ignatzschineria</taxon>
    </lineage>
</organism>
<comment type="subcellular location">
    <subcellularLocation>
        <location evidence="1 8">Cell outer membrane</location>
        <topology evidence="1 8">Multi-pass membrane protein</topology>
    </subcellularLocation>
</comment>
<evidence type="ECO:0000256" key="3">
    <source>
        <dbReference type="ARBA" id="ARBA00022452"/>
    </source>
</evidence>
<comment type="caution">
    <text evidence="13">The sequence shown here is derived from an EMBL/GenBank/DDBJ whole genome shotgun (WGS) entry which is preliminary data.</text>
</comment>
<evidence type="ECO:0000259" key="12">
    <source>
        <dbReference type="Pfam" id="PF07715"/>
    </source>
</evidence>
<accession>A0A2U2APN7</accession>
<evidence type="ECO:0000256" key="4">
    <source>
        <dbReference type="ARBA" id="ARBA00022692"/>
    </source>
</evidence>
<dbReference type="GO" id="GO:0044718">
    <property type="term" value="P:siderophore transmembrane transport"/>
    <property type="evidence" value="ECO:0007669"/>
    <property type="project" value="TreeGrafter"/>
</dbReference>
<feature type="signal peptide" evidence="10">
    <location>
        <begin position="1"/>
        <end position="20"/>
    </location>
</feature>
<feature type="domain" description="TonB-dependent receptor plug" evidence="12">
    <location>
        <begin position="50"/>
        <end position="154"/>
    </location>
</feature>
<evidence type="ECO:0000313" key="14">
    <source>
        <dbReference type="Proteomes" id="UP000244948"/>
    </source>
</evidence>
<dbReference type="NCBIfam" id="TIGR01778">
    <property type="entry name" value="TonB-copper"/>
    <property type="match status" value="1"/>
</dbReference>
<evidence type="ECO:0000256" key="9">
    <source>
        <dbReference type="RuleBase" id="RU003357"/>
    </source>
</evidence>
<keyword evidence="5 9" id="KW-0798">TonB box</keyword>
<dbReference type="SUPFAM" id="SSF56935">
    <property type="entry name" value="Porins"/>
    <property type="match status" value="1"/>
</dbReference>
<dbReference type="AlphaFoldDB" id="A0A2U2APN7"/>
<evidence type="ECO:0000256" key="2">
    <source>
        <dbReference type="ARBA" id="ARBA00022448"/>
    </source>
</evidence>
<keyword evidence="14" id="KW-1185">Reference proteome</keyword>
<dbReference type="Pfam" id="PF00593">
    <property type="entry name" value="TonB_dep_Rec_b-barrel"/>
    <property type="match status" value="1"/>
</dbReference>
<dbReference type="InterPro" id="IPR037066">
    <property type="entry name" value="Plug_dom_sf"/>
</dbReference>
<dbReference type="Gene3D" id="2.170.130.10">
    <property type="entry name" value="TonB-dependent receptor, plug domain"/>
    <property type="match status" value="1"/>
</dbReference>
<dbReference type="EMBL" id="QEWR01000002">
    <property type="protein sequence ID" value="PWD85096.1"/>
    <property type="molecule type" value="Genomic_DNA"/>
</dbReference>
<evidence type="ECO:0000256" key="10">
    <source>
        <dbReference type="SAM" id="SignalP"/>
    </source>
</evidence>
<dbReference type="InterPro" id="IPR039426">
    <property type="entry name" value="TonB-dep_rcpt-like"/>
</dbReference>
<dbReference type="InterPro" id="IPR012910">
    <property type="entry name" value="Plug_dom"/>
</dbReference>
<dbReference type="Gene3D" id="2.40.170.20">
    <property type="entry name" value="TonB-dependent receptor, beta-barrel domain"/>
    <property type="match status" value="1"/>
</dbReference>
<dbReference type="Proteomes" id="UP000244948">
    <property type="component" value="Unassembled WGS sequence"/>
</dbReference>
<feature type="chain" id="PRO_5015483441" evidence="10">
    <location>
        <begin position="21"/>
        <end position="668"/>
    </location>
</feature>
<dbReference type="PANTHER" id="PTHR30069:SF49">
    <property type="entry name" value="OUTER MEMBRANE PROTEIN C"/>
    <property type="match status" value="1"/>
</dbReference>
<dbReference type="RefSeq" id="WP_109236159.1">
    <property type="nucleotide sequence ID" value="NZ_BMXZ01000001.1"/>
</dbReference>
<keyword evidence="3 8" id="KW-1134">Transmembrane beta strand</keyword>